<evidence type="ECO:0000259" key="9">
    <source>
        <dbReference type="Pfam" id="PF01551"/>
    </source>
</evidence>
<keyword evidence="6" id="KW-0482">Metalloprotease</keyword>
<keyword evidence="8" id="KW-1133">Transmembrane helix</keyword>
<dbReference type="CDD" id="cd12797">
    <property type="entry name" value="M23_peptidase"/>
    <property type="match status" value="1"/>
</dbReference>
<evidence type="ECO:0000256" key="4">
    <source>
        <dbReference type="ARBA" id="ARBA00022801"/>
    </source>
</evidence>
<evidence type="ECO:0000313" key="11">
    <source>
        <dbReference type="Proteomes" id="UP000033841"/>
    </source>
</evidence>
<keyword evidence="3" id="KW-0479">Metal-binding</keyword>
<dbReference type="InterPro" id="IPR050570">
    <property type="entry name" value="Cell_wall_metabolism_enzyme"/>
</dbReference>
<dbReference type="GO" id="GO:0046872">
    <property type="term" value="F:metal ion binding"/>
    <property type="evidence" value="ECO:0007669"/>
    <property type="project" value="UniProtKB-KW"/>
</dbReference>
<dbReference type="PANTHER" id="PTHR21666">
    <property type="entry name" value="PEPTIDASE-RELATED"/>
    <property type="match status" value="1"/>
</dbReference>
<keyword evidence="2" id="KW-0645">Protease</keyword>
<dbReference type="Gene3D" id="2.70.70.10">
    <property type="entry name" value="Glucose Permease (Domain IIA)"/>
    <property type="match status" value="1"/>
</dbReference>
<comment type="caution">
    <text evidence="10">The sequence shown here is derived from an EMBL/GenBank/DDBJ whole genome shotgun (WGS) entry which is preliminary data.</text>
</comment>
<feature type="transmembrane region" description="Helical" evidence="8">
    <location>
        <begin position="701"/>
        <end position="730"/>
    </location>
</feature>
<evidence type="ECO:0000256" key="1">
    <source>
        <dbReference type="ARBA" id="ARBA00001947"/>
    </source>
</evidence>
<protein>
    <submittedName>
        <fullName evidence="10">Peptidase M23</fullName>
    </submittedName>
</protein>
<sequence>MLSIISSMDRDVLNRISTDLGISVGWSTVKDLVILIEAWNRLGEGGKSQIYVELLDSLKKIGYSQGVDLDSRQDREKIVEYLKNPERADKSLEELIEKTEVSDSKVLDADTLKNLLRDLDEHEASSKEGFERELERLTKNKLGEKYRNEIRRVLERQLEIYQERLEELKRERPGASEKILETIADKSALTQVIIETELPIEKAKEIVEETMIQPNLRGEVREPDRSRAISKSVLERQKVDLETRERIIELISQSSAEIIVENKISEVSKPIVEELVDGNPKLKGREERVSEIVEARVRSVLTGETVDIEETRVEFNDKGEKQVDSWTSELEKETGGEVVVMGSPVVLKTANESIEIFVKKSEKTVEEYRANKVEFETWKEVVEEAVVRSEDGRIVENIEEINKEALVAAKFVRKAYVNNNPEMGGGMVAAGREAQIQARIMVENGEDKTAVNQIRDPRLFKQVRLMWNSLTNKSQNIESQTKEAEKALGRIEFKENSRSFGVETKRFYQIFQKNSTIRGVWETGKRLIWRSGKSKETVDAAGIILRTPALNFARESLRILSKEGLNQGMMTIGRQLLEKRALGSISMKAVGVLGKTAGGKAVEKGLMAVAGKLLVKLGISSTGVGAVVMAGVMVVEKLWNSIKKIGKAFGTMMDRVLGKEGAKFVRDLLPTTGIKRWMDNNLPKWMSGIGNTLLDLAMLPFILITGLGFVTIAPLITAVVVFLFIGMFFYQMVFVSNPVSSLVPPNIGGGCVRMTDDPEFLGEINCKTDLPTMTVEGVDRENVIRLADQWRTGENHAAQCLDDVICRSKNVGVNPIFTIWVWLHESGASNYSIPDVEDFGIHGQPSAPPKDFSAQIDYFLTLKMETACPALNPWLSLATNFLTGGCDPDFPHPETGQTGRGYLENIREQIGWVAPNLTLEEIPLRITPETCSGGSSSTRIYEDENGVKWICYDEAANLADSGGFSGTWDPNTAVPEGCPAGRPTTGRFTQGPFAPGCSHYAMSVPAVDIGTAMNTPIRATHAGVVQTGYDGIYGYYIDLHGECEGKNFVTRYAHMPVGGYRARNRESVEAGEVIGVVDNTGSSTGSHLHYDIRGLDKNKFGQYLNLSPETAQKLWGCCGWGSNIKYCPP</sequence>
<gene>
    <name evidence="10" type="ORF">UT14_C0005G0002</name>
</gene>
<dbReference type="GO" id="GO:0004222">
    <property type="term" value="F:metalloendopeptidase activity"/>
    <property type="evidence" value="ECO:0007669"/>
    <property type="project" value="TreeGrafter"/>
</dbReference>
<evidence type="ECO:0000256" key="2">
    <source>
        <dbReference type="ARBA" id="ARBA00022670"/>
    </source>
</evidence>
<evidence type="ECO:0000256" key="6">
    <source>
        <dbReference type="ARBA" id="ARBA00023049"/>
    </source>
</evidence>
<feature type="transmembrane region" description="Helical" evidence="8">
    <location>
        <begin position="613"/>
        <end position="635"/>
    </location>
</feature>
<dbReference type="PANTHER" id="PTHR21666:SF288">
    <property type="entry name" value="CELL DIVISION PROTEIN YTFB"/>
    <property type="match status" value="1"/>
</dbReference>
<evidence type="ECO:0000256" key="8">
    <source>
        <dbReference type="SAM" id="Phobius"/>
    </source>
</evidence>
<feature type="coiled-coil region" evidence="7">
    <location>
        <begin position="151"/>
        <end position="178"/>
    </location>
</feature>
<dbReference type="InterPro" id="IPR016047">
    <property type="entry name" value="M23ase_b-sheet_dom"/>
</dbReference>
<dbReference type="EMBL" id="LBVR01000005">
    <property type="protein sequence ID" value="KKQ92305.1"/>
    <property type="molecule type" value="Genomic_DNA"/>
</dbReference>
<name>A0A0G0LWA8_9BACT</name>
<keyword evidence="8" id="KW-0472">Membrane</keyword>
<keyword evidence="7" id="KW-0175">Coiled coil</keyword>
<evidence type="ECO:0000256" key="3">
    <source>
        <dbReference type="ARBA" id="ARBA00022723"/>
    </source>
</evidence>
<keyword evidence="4" id="KW-0378">Hydrolase</keyword>
<feature type="domain" description="M23ase beta-sheet core" evidence="9">
    <location>
        <begin position="1006"/>
        <end position="1094"/>
    </location>
</feature>
<comment type="cofactor">
    <cofactor evidence="1">
        <name>Zn(2+)</name>
        <dbReference type="ChEBI" id="CHEBI:29105"/>
    </cofactor>
</comment>
<evidence type="ECO:0000313" key="10">
    <source>
        <dbReference type="EMBL" id="KKQ92305.1"/>
    </source>
</evidence>
<dbReference type="Proteomes" id="UP000033841">
    <property type="component" value="Unassembled WGS sequence"/>
</dbReference>
<dbReference type="InterPro" id="IPR011055">
    <property type="entry name" value="Dup_hybrid_motif"/>
</dbReference>
<accession>A0A0G0LWA8</accession>
<dbReference type="AlphaFoldDB" id="A0A0G0LWA8"/>
<dbReference type="Pfam" id="PF01551">
    <property type="entry name" value="Peptidase_M23"/>
    <property type="match status" value="1"/>
</dbReference>
<dbReference type="SUPFAM" id="SSF51261">
    <property type="entry name" value="Duplicated hybrid motif"/>
    <property type="match status" value="1"/>
</dbReference>
<reference evidence="10 11" key="1">
    <citation type="journal article" date="2015" name="Nature">
        <title>rRNA introns, odd ribosomes, and small enigmatic genomes across a large radiation of phyla.</title>
        <authorList>
            <person name="Brown C.T."/>
            <person name="Hug L.A."/>
            <person name="Thomas B.C."/>
            <person name="Sharon I."/>
            <person name="Castelle C.J."/>
            <person name="Singh A."/>
            <person name="Wilkins M.J."/>
            <person name="Williams K.H."/>
            <person name="Banfield J.F."/>
        </authorList>
    </citation>
    <scope>NUCLEOTIDE SEQUENCE [LARGE SCALE GENOMIC DNA]</scope>
</reference>
<evidence type="ECO:0000256" key="7">
    <source>
        <dbReference type="SAM" id="Coils"/>
    </source>
</evidence>
<dbReference type="PATRIC" id="fig|1618489.3.peg.101"/>
<proteinExistence type="predicted"/>
<keyword evidence="5" id="KW-0862">Zinc</keyword>
<keyword evidence="8" id="KW-0812">Transmembrane</keyword>
<evidence type="ECO:0000256" key="5">
    <source>
        <dbReference type="ARBA" id="ARBA00022833"/>
    </source>
</evidence>
<organism evidence="10 11">
    <name type="scientific">Candidatus Shapirobacteria bacterium GW2011_GWE1_38_92</name>
    <dbReference type="NCBI Taxonomy" id="1618489"/>
    <lineage>
        <taxon>Bacteria</taxon>
        <taxon>Candidatus Shapironibacteriota</taxon>
    </lineage>
</organism>
<dbReference type="GO" id="GO:0006508">
    <property type="term" value="P:proteolysis"/>
    <property type="evidence" value="ECO:0007669"/>
    <property type="project" value="UniProtKB-KW"/>
</dbReference>